<organism evidence="2 3">
    <name type="scientific">Actinomadura darangshiensis</name>
    <dbReference type="NCBI Taxonomy" id="705336"/>
    <lineage>
        <taxon>Bacteria</taxon>
        <taxon>Bacillati</taxon>
        <taxon>Actinomycetota</taxon>
        <taxon>Actinomycetes</taxon>
        <taxon>Streptosporangiales</taxon>
        <taxon>Thermomonosporaceae</taxon>
        <taxon>Actinomadura</taxon>
    </lineage>
</organism>
<dbReference type="AlphaFoldDB" id="A0A4V6PE89"/>
<proteinExistence type="predicted"/>
<evidence type="ECO:0000313" key="2">
    <source>
        <dbReference type="EMBL" id="TDD60907.1"/>
    </source>
</evidence>
<feature type="chain" id="PRO_5020748211" evidence="1">
    <location>
        <begin position="32"/>
        <end position="178"/>
    </location>
</feature>
<protein>
    <submittedName>
        <fullName evidence="2">Uncharacterized protein</fullName>
    </submittedName>
</protein>
<evidence type="ECO:0000256" key="1">
    <source>
        <dbReference type="SAM" id="SignalP"/>
    </source>
</evidence>
<accession>A0A4V6PE89</accession>
<keyword evidence="1" id="KW-0732">Signal</keyword>
<dbReference type="Proteomes" id="UP000295578">
    <property type="component" value="Unassembled WGS sequence"/>
</dbReference>
<dbReference type="Gene3D" id="2.60.20.10">
    <property type="entry name" value="Crystallins"/>
    <property type="match status" value="1"/>
</dbReference>
<feature type="signal peptide" evidence="1">
    <location>
        <begin position="1"/>
        <end position="31"/>
    </location>
</feature>
<reference evidence="2 3" key="1">
    <citation type="submission" date="2019-03" db="EMBL/GenBank/DDBJ databases">
        <title>Draft genome sequences of novel Actinobacteria.</title>
        <authorList>
            <person name="Sahin N."/>
            <person name="Ay H."/>
            <person name="Saygin H."/>
        </authorList>
    </citation>
    <scope>NUCLEOTIDE SEQUENCE [LARGE SCALE GENOMIC DNA]</scope>
    <source>
        <strain evidence="2 3">DSM 45941</strain>
    </source>
</reference>
<dbReference type="RefSeq" id="WP_132206102.1">
    <property type="nucleotide sequence ID" value="NZ_SMKY01000498.1"/>
</dbReference>
<dbReference type="OrthoDB" id="5123238at2"/>
<sequence length="178" mass="18745">MRNRFARATARTAVLGASAALVATAAPAAFAQDAAPAAQGRTCVLKAGGGMDCGGGGRRIAAGPWAIKVHQHPNYGGESVTFYLPAGVSQCSGPFENEYPINIAHGDFWDNRISSVQSNDATNCNIKLYDGHELTANTRGSTGFADHCKRLSDPSTCVYYTAPKNKPFDNVTSSFIIS</sequence>
<keyword evidence="3" id="KW-1185">Reference proteome</keyword>
<name>A0A4V6PE89_9ACTN</name>
<evidence type="ECO:0000313" key="3">
    <source>
        <dbReference type="Proteomes" id="UP000295578"/>
    </source>
</evidence>
<comment type="caution">
    <text evidence="2">The sequence shown here is derived from an EMBL/GenBank/DDBJ whole genome shotgun (WGS) entry which is preliminary data.</text>
</comment>
<gene>
    <name evidence="2" type="ORF">E1293_45370</name>
</gene>
<dbReference type="EMBL" id="SMKY01000498">
    <property type="protein sequence ID" value="TDD60907.1"/>
    <property type="molecule type" value="Genomic_DNA"/>
</dbReference>